<evidence type="ECO:0000313" key="2">
    <source>
        <dbReference type="Proteomes" id="UP000228809"/>
    </source>
</evidence>
<reference evidence="2" key="1">
    <citation type="submission" date="2017-09" db="EMBL/GenBank/DDBJ databases">
        <title>Depth-based differentiation of microbial function through sediment-hosted aquifers and enrichment of novel symbionts in the deep terrestrial subsurface.</title>
        <authorList>
            <person name="Probst A.J."/>
            <person name="Ladd B."/>
            <person name="Jarett J.K."/>
            <person name="Geller-Mcgrath D.E."/>
            <person name="Sieber C.M.K."/>
            <person name="Emerson J.B."/>
            <person name="Anantharaman K."/>
            <person name="Thomas B.C."/>
            <person name="Malmstrom R."/>
            <person name="Stieglmeier M."/>
            <person name="Klingl A."/>
            <person name="Woyke T."/>
            <person name="Ryan C.M."/>
            <person name="Banfield J.F."/>
        </authorList>
    </citation>
    <scope>NUCLEOTIDE SEQUENCE [LARGE SCALE GENOMIC DNA]</scope>
</reference>
<name>A0A2M6WEA5_9BACT</name>
<protein>
    <submittedName>
        <fullName evidence="1">Uncharacterized protein</fullName>
    </submittedName>
</protein>
<organism evidence="1 2">
    <name type="scientific">Candidatus Kaiserbacteria bacterium CG10_big_fil_rev_8_21_14_0_10_49_17</name>
    <dbReference type="NCBI Taxonomy" id="1974609"/>
    <lineage>
        <taxon>Bacteria</taxon>
        <taxon>Candidatus Kaiseribacteriota</taxon>
    </lineage>
</organism>
<dbReference type="EMBL" id="PFBJ01000010">
    <property type="protein sequence ID" value="PIT91118.1"/>
    <property type="molecule type" value="Genomic_DNA"/>
</dbReference>
<sequence length="116" mass="11807">MAYYKKAVIGIALCFSLLLVAAPFMVRGQVPGGVPLIPFGGRIITITPCANGAIHVVLGPPRPGAYVWAVGTLTFLTGPPRHIGQALLGKAGPVYFCAAPGAILPGLLMIGVGSSL</sequence>
<evidence type="ECO:0000313" key="1">
    <source>
        <dbReference type="EMBL" id="PIT91118.1"/>
    </source>
</evidence>
<accession>A0A2M6WEA5</accession>
<dbReference type="AlphaFoldDB" id="A0A2M6WEA5"/>
<dbReference type="Proteomes" id="UP000228809">
    <property type="component" value="Unassembled WGS sequence"/>
</dbReference>
<proteinExistence type="predicted"/>
<gene>
    <name evidence="1" type="ORF">COU17_02040</name>
</gene>
<comment type="caution">
    <text evidence="1">The sequence shown here is derived from an EMBL/GenBank/DDBJ whole genome shotgun (WGS) entry which is preliminary data.</text>
</comment>